<dbReference type="SMART" id="SM00130">
    <property type="entry name" value="KR"/>
    <property type="match status" value="1"/>
</dbReference>
<keyword evidence="4" id="KW-0862">Zinc</keyword>
<feature type="disulfide bond" evidence="3">
    <location>
        <begin position="243"/>
        <end position="266"/>
    </location>
</feature>
<protein>
    <recommendedName>
        <fullName evidence="9">Kringle domain-containing protein</fullName>
    </recommendedName>
</protein>
<dbReference type="PROSITE" id="PS00021">
    <property type="entry name" value="KRINGLE_1"/>
    <property type="match status" value="1"/>
</dbReference>
<dbReference type="Gene3D" id="2.40.20.10">
    <property type="entry name" value="Plasminogen Kringle 4"/>
    <property type="match status" value="1"/>
</dbReference>
<organism evidence="7 8">
    <name type="scientific">Ridgeia piscesae</name>
    <name type="common">Tubeworm</name>
    <dbReference type="NCBI Taxonomy" id="27915"/>
    <lineage>
        <taxon>Eukaryota</taxon>
        <taxon>Metazoa</taxon>
        <taxon>Spiralia</taxon>
        <taxon>Lophotrochozoa</taxon>
        <taxon>Annelida</taxon>
        <taxon>Polychaeta</taxon>
        <taxon>Sedentaria</taxon>
        <taxon>Canalipalpata</taxon>
        <taxon>Sabellida</taxon>
        <taxon>Siboglinidae</taxon>
        <taxon>Ridgeia</taxon>
    </lineage>
</organism>
<evidence type="ECO:0008006" key="9">
    <source>
        <dbReference type="Google" id="ProtNLM"/>
    </source>
</evidence>
<dbReference type="Gene3D" id="2.60.120.260">
    <property type="entry name" value="Galactose-binding domain-like"/>
    <property type="match status" value="2"/>
</dbReference>
<dbReference type="Proteomes" id="UP001209878">
    <property type="component" value="Unassembled WGS sequence"/>
</dbReference>
<dbReference type="InterPro" id="IPR038178">
    <property type="entry name" value="Kringle_sf"/>
</dbReference>
<proteinExistence type="predicted"/>
<comment type="caution">
    <text evidence="7">The sequence shown here is derived from an EMBL/GenBank/DDBJ whole genome shotgun (WGS) entry which is preliminary data.</text>
</comment>
<evidence type="ECO:0000256" key="1">
    <source>
        <dbReference type="ARBA" id="ARBA00022572"/>
    </source>
</evidence>
<dbReference type="InterPro" id="IPR013806">
    <property type="entry name" value="Kringle-like"/>
</dbReference>
<dbReference type="PANTHER" id="PTHR45713">
    <property type="entry name" value="FTP DOMAIN-CONTAINING PROTEIN"/>
    <property type="match status" value="1"/>
</dbReference>
<name>A0AAD9JMP2_RIDPI</name>
<dbReference type="SUPFAM" id="SSF49785">
    <property type="entry name" value="Galactose-binding domain-like"/>
    <property type="match status" value="1"/>
</dbReference>
<dbReference type="PANTHER" id="PTHR45713:SF6">
    <property type="entry name" value="F5_8 TYPE C DOMAIN-CONTAINING PROTEIN"/>
    <property type="match status" value="1"/>
</dbReference>
<dbReference type="SUPFAM" id="SSF57440">
    <property type="entry name" value="Kringle-like"/>
    <property type="match status" value="1"/>
</dbReference>
<feature type="domain" description="C3H1-type" evidence="6">
    <location>
        <begin position="37"/>
        <end position="64"/>
    </location>
</feature>
<feature type="zinc finger region" description="C3H1-type" evidence="4">
    <location>
        <begin position="37"/>
        <end position="64"/>
    </location>
</feature>
<keyword evidence="8" id="KW-1185">Reference proteome</keyword>
<dbReference type="AlphaFoldDB" id="A0AAD9JMP2"/>
<evidence type="ECO:0000256" key="4">
    <source>
        <dbReference type="PROSITE-ProRule" id="PRU00723"/>
    </source>
</evidence>
<gene>
    <name evidence="7" type="ORF">NP493_2025g00007</name>
</gene>
<dbReference type="EMBL" id="JAODUO010002025">
    <property type="protein sequence ID" value="KAK2155909.1"/>
    <property type="molecule type" value="Genomic_DNA"/>
</dbReference>
<dbReference type="PROSITE" id="PS50103">
    <property type="entry name" value="ZF_C3H1"/>
    <property type="match status" value="1"/>
</dbReference>
<keyword evidence="2 3" id="KW-1015">Disulfide bond</keyword>
<evidence type="ECO:0000259" key="6">
    <source>
        <dbReference type="PROSITE" id="PS50103"/>
    </source>
</evidence>
<keyword evidence="4" id="KW-0479">Metal-binding</keyword>
<evidence type="ECO:0000259" key="5">
    <source>
        <dbReference type="PROSITE" id="PS50070"/>
    </source>
</evidence>
<evidence type="ECO:0000256" key="2">
    <source>
        <dbReference type="ARBA" id="ARBA00023157"/>
    </source>
</evidence>
<dbReference type="InterPro" id="IPR000001">
    <property type="entry name" value="Kringle"/>
</dbReference>
<dbReference type="InterPro" id="IPR008979">
    <property type="entry name" value="Galactose-bd-like_sf"/>
</dbReference>
<evidence type="ECO:0000313" key="8">
    <source>
        <dbReference type="Proteomes" id="UP001209878"/>
    </source>
</evidence>
<keyword evidence="1 3" id="KW-0420">Kringle</keyword>
<sequence>MNITPIVHYTLYYPVFVVGHPCRFDRFSTRRGTCIFPCRCTHDCDQVTGQCLNGGQCKYDHPSGYKWSGPSCQTGNVAYHKTASQSTAKWNERYPASKAVDGSIDLSYQHCAGLYGGRYTNAWWKVDLGGNYNIYRVVIYYINKYCKAGYFGWRCRFQCYRCPTCDSVTGKCPSPCKNNRWGVGCMLSSGCYYDEEKGRHYMGRTSGGYTSGKWHSCISWIQQNRKPDSWFPDGSRSAAGHYCRNPDTYKGGPWCYNNTRHNWLDCRLNHCLCDSGRFGVICEKECHCNDENENCQNNSPKGRCNSGCAPHFKGHICQECIDGHFGVFCDGTCHCRFGSCDLTTGQCPSGCAAGWTGDNCQIGAQQSSAFTLSVGNSSDVNDHTQCASHNGAVAAGATVNESCTATGRYLSIRINGEADNHLTTLCEVVVIGHKYICTYPLFLSFW</sequence>
<accession>A0AAD9JMP2</accession>
<reference evidence="7" key="1">
    <citation type="journal article" date="2023" name="Mol. Biol. Evol.">
        <title>Third-Generation Sequencing Reveals the Adaptive Role of the Epigenome in Three Deep-Sea Polychaetes.</title>
        <authorList>
            <person name="Perez M."/>
            <person name="Aroh O."/>
            <person name="Sun Y."/>
            <person name="Lan Y."/>
            <person name="Juniper S.K."/>
            <person name="Young C.R."/>
            <person name="Angers B."/>
            <person name="Qian P.Y."/>
        </authorList>
    </citation>
    <scope>NUCLEOTIDE SEQUENCE</scope>
    <source>
        <strain evidence="7">R07B-5</strain>
    </source>
</reference>
<dbReference type="GO" id="GO:0008270">
    <property type="term" value="F:zinc ion binding"/>
    <property type="evidence" value="ECO:0007669"/>
    <property type="project" value="UniProtKB-KW"/>
</dbReference>
<evidence type="ECO:0000256" key="3">
    <source>
        <dbReference type="PROSITE-ProRule" id="PRU00121"/>
    </source>
</evidence>
<dbReference type="InterPro" id="IPR000571">
    <property type="entry name" value="Znf_CCCH"/>
</dbReference>
<dbReference type="InterPro" id="IPR051941">
    <property type="entry name" value="BG_Antigen-Binding_Lectin"/>
</dbReference>
<dbReference type="InterPro" id="IPR018056">
    <property type="entry name" value="Kringle_CS"/>
</dbReference>
<keyword evidence="4" id="KW-0863">Zinc-finger</keyword>
<comment type="caution">
    <text evidence="3">Lacks conserved residue(s) required for the propagation of feature annotation.</text>
</comment>
<dbReference type="PROSITE" id="PS50070">
    <property type="entry name" value="KRINGLE_2"/>
    <property type="match status" value="1"/>
</dbReference>
<evidence type="ECO:0000313" key="7">
    <source>
        <dbReference type="EMBL" id="KAK2155909.1"/>
    </source>
</evidence>
<feature type="domain" description="Kringle" evidence="5">
    <location>
        <begin position="184"/>
        <end position="271"/>
    </location>
</feature>